<dbReference type="Proteomes" id="UP001255416">
    <property type="component" value="Unassembled WGS sequence"/>
</dbReference>
<evidence type="ECO:0008006" key="4">
    <source>
        <dbReference type="Google" id="ProtNLM"/>
    </source>
</evidence>
<dbReference type="RefSeq" id="WP_316776849.1">
    <property type="nucleotide sequence ID" value="NZ_JASMWN010000009.1"/>
</dbReference>
<proteinExistence type="predicted"/>
<keyword evidence="1" id="KW-0812">Transmembrane</keyword>
<comment type="caution">
    <text evidence="2">The sequence shown here is derived from an EMBL/GenBank/DDBJ whole genome shotgun (WGS) entry which is preliminary data.</text>
</comment>
<protein>
    <recommendedName>
        <fullName evidence="4">ABC transmembrane type-1 domain-containing protein</fullName>
    </recommendedName>
</protein>
<keyword evidence="1" id="KW-1133">Transmembrane helix</keyword>
<dbReference type="EMBL" id="JASMWN010000009">
    <property type="protein sequence ID" value="MDU9004728.1"/>
    <property type="molecule type" value="Genomic_DNA"/>
</dbReference>
<sequence>MDQANVTVETTAATESAITDAIRVRAFVCKHFYWPGVLRLHKPALGLDLLRAPLNVILAPVFILVRLASLVLTCLSFVRAGQWLATRRIILRSAVSREIERALIEEVLLPRAPSGTIPDKACGRMVEDYVGIRSAVAEIATTLVVLGLGLIVFRAATPGVLSLAPLVSDQAAFGAAVAEFPLGQALGRAWYGLFPVDRSGWFIAGITVLLVFCASILTTFAGLVADPIQAVLGIHRRRLMRLLARIDRTQEPGSGIAREHLLARLADMTDATAAILRILRP</sequence>
<feature type="transmembrane region" description="Helical" evidence="1">
    <location>
        <begin position="201"/>
        <end position="232"/>
    </location>
</feature>
<keyword evidence="3" id="KW-1185">Reference proteome</keyword>
<name>A0ABU3VEY5_9RHOB</name>
<accession>A0ABU3VEY5</accession>
<evidence type="ECO:0000313" key="3">
    <source>
        <dbReference type="Proteomes" id="UP001255416"/>
    </source>
</evidence>
<feature type="transmembrane region" description="Helical" evidence="1">
    <location>
        <begin position="57"/>
        <end position="78"/>
    </location>
</feature>
<organism evidence="2 3">
    <name type="scientific">Sedimentitalea todarodis</name>
    <dbReference type="NCBI Taxonomy" id="1631240"/>
    <lineage>
        <taxon>Bacteria</taxon>
        <taxon>Pseudomonadati</taxon>
        <taxon>Pseudomonadota</taxon>
        <taxon>Alphaproteobacteria</taxon>
        <taxon>Rhodobacterales</taxon>
        <taxon>Paracoccaceae</taxon>
        <taxon>Sedimentitalea</taxon>
    </lineage>
</organism>
<evidence type="ECO:0000313" key="2">
    <source>
        <dbReference type="EMBL" id="MDU9004728.1"/>
    </source>
</evidence>
<feature type="transmembrane region" description="Helical" evidence="1">
    <location>
        <begin position="135"/>
        <end position="156"/>
    </location>
</feature>
<keyword evidence="1" id="KW-0472">Membrane</keyword>
<gene>
    <name evidence="2" type="ORF">QO231_12810</name>
</gene>
<evidence type="ECO:0000256" key="1">
    <source>
        <dbReference type="SAM" id="Phobius"/>
    </source>
</evidence>
<dbReference type="InterPro" id="IPR046575">
    <property type="entry name" value="DUF6635"/>
</dbReference>
<dbReference type="Pfam" id="PF20340">
    <property type="entry name" value="DUF6635"/>
    <property type="match status" value="1"/>
</dbReference>
<reference evidence="3" key="1">
    <citation type="submission" date="2023-05" db="EMBL/GenBank/DDBJ databases">
        <title>Sedimentitalea sp. nov. JM2-8.</title>
        <authorList>
            <person name="Huang J."/>
        </authorList>
    </citation>
    <scope>NUCLEOTIDE SEQUENCE [LARGE SCALE GENOMIC DNA]</scope>
    <source>
        <strain evidence="3">KHS03</strain>
    </source>
</reference>